<evidence type="ECO:0000259" key="1">
    <source>
        <dbReference type="PROSITE" id="PS50181"/>
    </source>
</evidence>
<dbReference type="InterPro" id="IPR001810">
    <property type="entry name" value="F-box_dom"/>
</dbReference>
<dbReference type="Gene3D" id="3.80.10.10">
    <property type="entry name" value="Ribonuclease Inhibitor"/>
    <property type="match status" value="1"/>
</dbReference>
<evidence type="ECO:0000313" key="3">
    <source>
        <dbReference type="Proteomes" id="UP001153620"/>
    </source>
</evidence>
<dbReference type="InterPro" id="IPR032675">
    <property type="entry name" value="LRR_dom_sf"/>
</dbReference>
<dbReference type="SUPFAM" id="SSF81383">
    <property type="entry name" value="F-box domain"/>
    <property type="match status" value="1"/>
</dbReference>
<dbReference type="OrthoDB" id="6419443at2759"/>
<dbReference type="SMART" id="SM00256">
    <property type="entry name" value="FBOX"/>
    <property type="match status" value="1"/>
</dbReference>
<reference evidence="2" key="1">
    <citation type="submission" date="2022-01" db="EMBL/GenBank/DDBJ databases">
        <authorList>
            <person name="King R."/>
        </authorList>
    </citation>
    <scope>NUCLEOTIDE SEQUENCE</scope>
</reference>
<evidence type="ECO:0000313" key="2">
    <source>
        <dbReference type="EMBL" id="CAG9797930.1"/>
    </source>
</evidence>
<dbReference type="Proteomes" id="UP001153620">
    <property type="component" value="Chromosome 1"/>
</dbReference>
<feature type="domain" description="F-box" evidence="1">
    <location>
        <begin position="2"/>
        <end position="49"/>
    </location>
</feature>
<dbReference type="Gene3D" id="1.20.1280.50">
    <property type="match status" value="1"/>
</dbReference>
<dbReference type="PROSITE" id="PS50181">
    <property type="entry name" value="FBOX"/>
    <property type="match status" value="1"/>
</dbReference>
<protein>
    <recommendedName>
        <fullName evidence="1">F-box domain-containing protein</fullName>
    </recommendedName>
</protein>
<dbReference type="SUPFAM" id="SSF52047">
    <property type="entry name" value="RNI-like"/>
    <property type="match status" value="1"/>
</dbReference>
<sequence>MEDPLKILPEEVCEIIFSNLKKDDIMQASLVSKHWYRITGRSKECMNKIAIYHAFLEDNPETKYILASERLYQHLDFRNYSCKRDTKLIRNLRSIVNKFAGSLITLRSHVDIVRTSELPKLKELMICCNYYYQHQYCIEKLGLTAKAKCVKKLKIDCTDLCKTSIKVLQQKIANLHNLKVLNISDPYLLDGLKSKKFKLEEFILNYNESLEWIPAYFEFFVTQRSYLKFIDLNMSFKQIALFMEQFPKLETLIVRNEAFDVDEMDQLMYIENLAYPHNDSITTFGYYGFIFNGETDNIVAILPKLRNLQKLKLNIIDPKLTESIISMTSLKTVEYCDRDDLSFESVTRIEQNIKLAKCDFVHIRSF</sequence>
<gene>
    <name evidence="2" type="ORF">CHIRRI_LOCUS916</name>
</gene>
<dbReference type="AlphaFoldDB" id="A0A9N9RJF0"/>
<keyword evidence="3" id="KW-1185">Reference proteome</keyword>
<organism evidence="2 3">
    <name type="scientific">Chironomus riparius</name>
    <dbReference type="NCBI Taxonomy" id="315576"/>
    <lineage>
        <taxon>Eukaryota</taxon>
        <taxon>Metazoa</taxon>
        <taxon>Ecdysozoa</taxon>
        <taxon>Arthropoda</taxon>
        <taxon>Hexapoda</taxon>
        <taxon>Insecta</taxon>
        <taxon>Pterygota</taxon>
        <taxon>Neoptera</taxon>
        <taxon>Endopterygota</taxon>
        <taxon>Diptera</taxon>
        <taxon>Nematocera</taxon>
        <taxon>Chironomoidea</taxon>
        <taxon>Chironomidae</taxon>
        <taxon>Chironominae</taxon>
        <taxon>Chironomus</taxon>
    </lineage>
</organism>
<name>A0A9N9RJF0_9DIPT</name>
<dbReference type="EMBL" id="OU895877">
    <property type="protein sequence ID" value="CAG9797930.1"/>
    <property type="molecule type" value="Genomic_DNA"/>
</dbReference>
<reference evidence="2" key="2">
    <citation type="submission" date="2022-10" db="EMBL/GenBank/DDBJ databases">
        <authorList>
            <consortium name="ENA_rothamsted_submissions"/>
            <consortium name="culmorum"/>
            <person name="King R."/>
        </authorList>
    </citation>
    <scope>NUCLEOTIDE SEQUENCE</scope>
</reference>
<dbReference type="CDD" id="cd09917">
    <property type="entry name" value="F-box_SF"/>
    <property type="match status" value="1"/>
</dbReference>
<dbReference type="Pfam" id="PF12937">
    <property type="entry name" value="F-box-like"/>
    <property type="match status" value="1"/>
</dbReference>
<proteinExistence type="predicted"/>
<accession>A0A9N9RJF0</accession>
<dbReference type="InterPro" id="IPR036047">
    <property type="entry name" value="F-box-like_dom_sf"/>
</dbReference>